<evidence type="ECO:0000313" key="3">
    <source>
        <dbReference type="Proteomes" id="UP000694001"/>
    </source>
</evidence>
<dbReference type="Pfam" id="PF04391">
    <property type="entry name" value="DUF533"/>
    <property type="match status" value="1"/>
</dbReference>
<dbReference type="AlphaFoldDB" id="A0A975U1B2"/>
<evidence type="ECO:0000256" key="1">
    <source>
        <dbReference type="SAM" id="MobiDB-lite"/>
    </source>
</evidence>
<organism evidence="2 3">
    <name type="scientific">Elioraea tepida</name>
    <dbReference type="NCBI Taxonomy" id="2843330"/>
    <lineage>
        <taxon>Bacteria</taxon>
        <taxon>Pseudomonadati</taxon>
        <taxon>Pseudomonadota</taxon>
        <taxon>Alphaproteobacteria</taxon>
        <taxon>Acetobacterales</taxon>
        <taxon>Elioraeaceae</taxon>
        <taxon>Elioraea</taxon>
    </lineage>
</organism>
<feature type="region of interest" description="Disordered" evidence="1">
    <location>
        <begin position="32"/>
        <end position="93"/>
    </location>
</feature>
<evidence type="ECO:0000313" key="2">
    <source>
        <dbReference type="EMBL" id="QXM24479.1"/>
    </source>
</evidence>
<dbReference type="CDD" id="cd07178">
    <property type="entry name" value="terB_like_YebE"/>
    <property type="match status" value="1"/>
</dbReference>
<reference evidence="2" key="1">
    <citation type="submission" date="2021-06" db="EMBL/GenBank/DDBJ databases">
        <title>Elioraea tepida, sp. nov., a moderately thermophilic aerobic anoxygenic phototrophic bacterium isolated from an alkaline siliceous hot spring mat community in Yellowstone National Park, WY, USA.</title>
        <authorList>
            <person name="Saini M.K."/>
            <person name="Yoshida S."/>
            <person name="Sebastian A."/>
            <person name="Hirose S."/>
            <person name="Hara E."/>
            <person name="Tamaki H."/>
            <person name="Soulier N.T."/>
            <person name="Albert I."/>
            <person name="Hanada S."/>
            <person name="Bryant D.A."/>
            <person name="Tank M."/>
        </authorList>
    </citation>
    <scope>NUCLEOTIDE SEQUENCE</scope>
    <source>
        <strain evidence="2">MS-P2</strain>
    </source>
</reference>
<dbReference type="EMBL" id="CP076448">
    <property type="protein sequence ID" value="QXM24479.1"/>
    <property type="molecule type" value="Genomic_DNA"/>
</dbReference>
<accession>A0A975U1B2</accession>
<dbReference type="InterPro" id="IPR007486">
    <property type="entry name" value="YebE"/>
</dbReference>
<dbReference type="KEGG" id="elio:KO353_14740"/>
<keyword evidence="3" id="KW-1185">Reference proteome</keyword>
<protein>
    <submittedName>
        <fullName evidence="2">Tellurite resistance TerB family protein</fullName>
    </submittedName>
</protein>
<proteinExistence type="predicted"/>
<dbReference type="Proteomes" id="UP000694001">
    <property type="component" value="Chromosome"/>
</dbReference>
<gene>
    <name evidence="2" type="ORF">KO353_14740</name>
</gene>
<feature type="compositionally biased region" description="Pro residues" evidence="1">
    <location>
        <begin position="59"/>
        <end position="68"/>
    </location>
</feature>
<sequence length="210" mass="21684">MPPPLIDVRVGGTRSATRTLASLAAAVLGSVLSGAGSGSMPPQPSRQGRDAPLDTVQRIPPPPAPPGKAPQNPWAAPAPPRGTISRPAPEPREAEDAEALLILRAMISCARADGSLDADERAAIATQLDQAGLDQQARDLVLAEFARPAAVAEIAREVGDPVLAAQVYAAAYLAAGELGPAERAWLDAFATATRLDPNAVRSIEERLSEG</sequence>
<name>A0A975U1B2_9PROT</name>